<dbReference type="GO" id="GO:0006310">
    <property type="term" value="P:DNA recombination"/>
    <property type="evidence" value="ECO:0007669"/>
    <property type="project" value="UniProtKB-KW"/>
</dbReference>
<dbReference type="Pfam" id="PF05970">
    <property type="entry name" value="PIF1"/>
    <property type="match status" value="1"/>
</dbReference>
<dbReference type="PANTHER" id="PTHR47642">
    <property type="entry name" value="ATP-DEPENDENT DNA HELICASE"/>
    <property type="match status" value="1"/>
</dbReference>
<dbReference type="RefSeq" id="XP_031384248.1">
    <property type="nucleotide sequence ID" value="XM_031528388.1"/>
</dbReference>
<gene>
    <name evidence="12" type="primary">LOC116198073</name>
</gene>
<evidence type="ECO:0000256" key="9">
    <source>
        <dbReference type="RuleBase" id="RU363044"/>
    </source>
</evidence>
<dbReference type="GO" id="GO:0005524">
    <property type="term" value="F:ATP binding"/>
    <property type="evidence" value="ECO:0007669"/>
    <property type="project" value="UniProtKB-KW"/>
</dbReference>
<keyword evidence="6" id="KW-0238">DNA-binding</keyword>
<keyword evidence="9" id="KW-0233">DNA recombination</keyword>
<dbReference type="SMART" id="SM00382">
    <property type="entry name" value="AAA"/>
    <property type="match status" value="1"/>
</dbReference>
<evidence type="ECO:0000256" key="3">
    <source>
        <dbReference type="ARBA" id="ARBA00022801"/>
    </source>
</evidence>
<dbReference type="GO" id="GO:0016787">
    <property type="term" value="F:hydrolase activity"/>
    <property type="evidence" value="ECO:0007669"/>
    <property type="project" value="UniProtKB-KW"/>
</dbReference>
<proteinExistence type="inferred from homology"/>
<dbReference type="AlphaFoldDB" id="A0A6P8CXT4"/>
<keyword evidence="1 9" id="KW-0547">Nucleotide-binding</keyword>
<dbReference type="Proteomes" id="UP000515151">
    <property type="component" value="Chromosome 2"/>
</dbReference>
<dbReference type="GO" id="GO:0006281">
    <property type="term" value="P:DNA repair"/>
    <property type="evidence" value="ECO:0007669"/>
    <property type="project" value="UniProtKB-KW"/>
</dbReference>
<evidence type="ECO:0000256" key="5">
    <source>
        <dbReference type="ARBA" id="ARBA00022840"/>
    </source>
</evidence>
<comment type="similarity">
    <text evidence="9">Belongs to the helicase family.</text>
</comment>
<evidence type="ECO:0000313" key="11">
    <source>
        <dbReference type="Proteomes" id="UP000515151"/>
    </source>
</evidence>
<keyword evidence="3 9" id="KW-0378">Hydrolase</keyword>
<keyword evidence="7 9" id="KW-0234">DNA repair</keyword>
<keyword evidence="5 9" id="KW-0067">ATP-binding</keyword>
<dbReference type="CDD" id="cd18809">
    <property type="entry name" value="SF1_C_RecD"/>
    <property type="match status" value="1"/>
</dbReference>
<reference evidence="12" key="2">
    <citation type="submission" date="2025-08" db="UniProtKB">
        <authorList>
            <consortium name="RefSeq"/>
        </authorList>
    </citation>
    <scope>IDENTIFICATION</scope>
    <source>
        <tissue evidence="12">Leaf</tissue>
    </source>
</reference>
<dbReference type="Gene3D" id="3.40.50.300">
    <property type="entry name" value="P-loop containing nucleotide triphosphate hydrolases"/>
    <property type="match status" value="1"/>
</dbReference>
<evidence type="ECO:0000259" key="10">
    <source>
        <dbReference type="SMART" id="SM00382"/>
    </source>
</evidence>
<sequence length="486" mass="54204">MMVGRILPAVVSGCRNYSSRSSGHGRNWAKNANLQKAAFEESPPRRAPRTRIKWTEEQARVISAISSGRSVFVTGSAGTGKTALVKHAIKLLQKSLGRSKVFVTASTGIAAYALGGQTLHSFAGIGPPVNDRELLLERVLSDRRAIRRWKRALALFIDEISMIDGELFDHLEFIAREVRESGKSWGGIQLVVCGDFFQLPPVNKRGYLRLNKEFAFEADCWDSSFGLQVELTKVFRQSEERLIKLLQGIRKGQIDPEDMLFLEKSCSLNDKLDASVVRLHPRNEDVNYVNEERMSELGKERYLFVAEDSGIEQAMRQLRFGLAPDEIFLCEGARVMFVKNVDTSCGLINGATGTIIGFMEDKAGVSSNVCQGGGVLPVVKFDSGQIIVVEPETWCLMEANTVVARRRQIPLILAWALSIHKCQGMTLDRAHMDLSRAFGYGMVYVALSRVRNLTGLYLSGLNPSKIKAHPKVLKFYERITNQQDTE</sequence>
<evidence type="ECO:0000256" key="4">
    <source>
        <dbReference type="ARBA" id="ARBA00022806"/>
    </source>
</evidence>
<evidence type="ECO:0000256" key="1">
    <source>
        <dbReference type="ARBA" id="ARBA00022741"/>
    </source>
</evidence>
<keyword evidence="8" id="KW-0413">Isomerase</keyword>
<dbReference type="InterPro" id="IPR027417">
    <property type="entry name" value="P-loop_NTPase"/>
</dbReference>
<evidence type="ECO:0000313" key="12">
    <source>
        <dbReference type="RefSeq" id="XP_031384248.1"/>
    </source>
</evidence>
<evidence type="ECO:0000256" key="7">
    <source>
        <dbReference type="ARBA" id="ARBA00023204"/>
    </source>
</evidence>
<keyword evidence="2 9" id="KW-0227">DNA damage</keyword>
<dbReference type="GeneID" id="116198073"/>
<dbReference type="SUPFAM" id="SSF52540">
    <property type="entry name" value="P-loop containing nucleoside triphosphate hydrolases"/>
    <property type="match status" value="2"/>
</dbReference>
<accession>A0A6P8CXT4</accession>
<dbReference type="PANTHER" id="PTHR47642:SF5">
    <property type="entry name" value="ATP-DEPENDENT DNA HELICASE"/>
    <property type="match status" value="1"/>
</dbReference>
<dbReference type="GO" id="GO:0000723">
    <property type="term" value="P:telomere maintenance"/>
    <property type="evidence" value="ECO:0007669"/>
    <property type="project" value="InterPro"/>
</dbReference>
<comment type="catalytic activity">
    <reaction evidence="9">
        <text>ATP + H2O = ADP + phosphate + H(+)</text>
        <dbReference type="Rhea" id="RHEA:13065"/>
        <dbReference type="ChEBI" id="CHEBI:15377"/>
        <dbReference type="ChEBI" id="CHEBI:15378"/>
        <dbReference type="ChEBI" id="CHEBI:30616"/>
        <dbReference type="ChEBI" id="CHEBI:43474"/>
        <dbReference type="ChEBI" id="CHEBI:456216"/>
        <dbReference type="EC" id="5.6.2.3"/>
    </reaction>
</comment>
<dbReference type="GO" id="GO:0043139">
    <property type="term" value="F:5'-3' DNA helicase activity"/>
    <property type="evidence" value="ECO:0007669"/>
    <property type="project" value="UniProtKB-EC"/>
</dbReference>
<name>A0A6P8CXT4_PUNGR</name>
<dbReference type="EC" id="5.6.2.3" evidence="9"/>
<dbReference type="Pfam" id="PF21530">
    <property type="entry name" value="Pif1_2B_dom"/>
    <property type="match status" value="1"/>
</dbReference>
<dbReference type="OrthoDB" id="272985at2759"/>
<dbReference type="CDD" id="cd18037">
    <property type="entry name" value="DEXSc_Pif1_like"/>
    <property type="match status" value="1"/>
</dbReference>
<organism evidence="11 12">
    <name type="scientific">Punica granatum</name>
    <name type="common">Pomegranate</name>
    <dbReference type="NCBI Taxonomy" id="22663"/>
    <lineage>
        <taxon>Eukaryota</taxon>
        <taxon>Viridiplantae</taxon>
        <taxon>Streptophyta</taxon>
        <taxon>Embryophyta</taxon>
        <taxon>Tracheophyta</taxon>
        <taxon>Spermatophyta</taxon>
        <taxon>Magnoliopsida</taxon>
        <taxon>eudicotyledons</taxon>
        <taxon>Gunneridae</taxon>
        <taxon>Pentapetalae</taxon>
        <taxon>rosids</taxon>
        <taxon>malvids</taxon>
        <taxon>Myrtales</taxon>
        <taxon>Lythraceae</taxon>
        <taxon>Punica</taxon>
    </lineage>
</organism>
<dbReference type="InterPro" id="IPR051055">
    <property type="entry name" value="PIF1_helicase"/>
</dbReference>
<reference evidence="11" key="1">
    <citation type="journal article" date="2020" name="Plant Biotechnol. J.">
        <title>The pomegranate (Punica granatum L.) draft genome dissects genetic divergence between soft- and hard-seeded cultivars.</title>
        <authorList>
            <person name="Luo X."/>
            <person name="Li H."/>
            <person name="Wu Z."/>
            <person name="Yao W."/>
            <person name="Zhao P."/>
            <person name="Cao D."/>
            <person name="Yu H."/>
            <person name="Li K."/>
            <person name="Poudel K."/>
            <person name="Zhao D."/>
            <person name="Zhang F."/>
            <person name="Xia X."/>
            <person name="Chen L."/>
            <person name="Wang Q."/>
            <person name="Jing D."/>
            <person name="Cao S."/>
        </authorList>
    </citation>
    <scope>NUCLEOTIDE SEQUENCE [LARGE SCALE GENOMIC DNA]</scope>
    <source>
        <strain evidence="11">cv. Tunisia</strain>
    </source>
</reference>
<keyword evidence="4 9" id="KW-0347">Helicase</keyword>
<evidence type="ECO:0000256" key="8">
    <source>
        <dbReference type="ARBA" id="ARBA00023235"/>
    </source>
</evidence>
<dbReference type="InterPro" id="IPR049163">
    <property type="entry name" value="Pif1-like_2B_dom"/>
</dbReference>
<dbReference type="InterPro" id="IPR003593">
    <property type="entry name" value="AAA+_ATPase"/>
</dbReference>
<dbReference type="InterPro" id="IPR010285">
    <property type="entry name" value="DNA_helicase_pif1-like_DEAD"/>
</dbReference>
<feature type="domain" description="AAA+ ATPase" evidence="10">
    <location>
        <begin position="67"/>
        <end position="220"/>
    </location>
</feature>
<evidence type="ECO:0000256" key="6">
    <source>
        <dbReference type="ARBA" id="ARBA00023125"/>
    </source>
</evidence>
<keyword evidence="11" id="KW-1185">Reference proteome</keyword>
<evidence type="ECO:0000256" key="2">
    <source>
        <dbReference type="ARBA" id="ARBA00022763"/>
    </source>
</evidence>
<protein>
    <recommendedName>
        <fullName evidence="9">ATP-dependent DNA helicase</fullName>
        <ecNumber evidence="9">5.6.2.3</ecNumber>
    </recommendedName>
</protein>
<comment type="cofactor">
    <cofactor evidence="9">
        <name>Mg(2+)</name>
        <dbReference type="ChEBI" id="CHEBI:18420"/>
    </cofactor>
</comment>